<dbReference type="PANTHER" id="PTHR34351">
    <property type="entry name" value="SLR1927 PROTEIN-RELATED"/>
    <property type="match status" value="1"/>
</dbReference>
<evidence type="ECO:0000313" key="3">
    <source>
        <dbReference type="EMBL" id="QTA80879.1"/>
    </source>
</evidence>
<dbReference type="InterPro" id="IPR002881">
    <property type="entry name" value="DUF58"/>
</dbReference>
<name>A0A975GH39_9BACT</name>
<feature type="domain" description="DUF58" evidence="2">
    <location>
        <begin position="254"/>
        <end position="361"/>
    </location>
</feature>
<dbReference type="KEGG" id="dli:dnl_31930"/>
<dbReference type="Pfam" id="PF01882">
    <property type="entry name" value="DUF58"/>
    <property type="match status" value="1"/>
</dbReference>
<keyword evidence="1" id="KW-0812">Transmembrane</keyword>
<evidence type="ECO:0000313" key="4">
    <source>
        <dbReference type="Proteomes" id="UP000663720"/>
    </source>
</evidence>
<keyword evidence="1" id="KW-0472">Membrane</keyword>
<reference evidence="3" key="1">
    <citation type="journal article" date="2021" name="Microb. Physiol.">
        <title>Proteogenomic Insights into the Physiology of Marine, Sulfate-Reducing, Filamentous Desulfonema limicola and Desulfonema magnum.</title>
        <authorList>
            <person name="Schnaars V."/>
            <person name="Wohlbrand L."/>
            <person name="Scheve S."/>
            <person name="Hinrichs C."/>
            <person name="Reinhardt R."/>
            <person name="Rabus R."/>
        </authorList>
    </citation>
    <scope>NUCLEOTIDE SEQUENCE</scope>
    <source>
        <strain evidence="3">5ac10</strain>
    </source>
</reference>
<proteinExistence type="predicted"/>
<feature type="transmembrane region" description="Helical" evidence="1">
    <location>
        <begin position="48"/>
        <end position="70"/>
    </location>
</feature>
<dbReference type="Proteomes" id="UP000663720">
    <property type="component" value="Chromosome"/>
</dbReference>
<organism evidence="3 4">
    <name type="scientific">Desulfonema limicola</name>
    <dbReference type="NCBI Taxonomy" id="45656"/>
    <lineage>
        <taxon>Bacteria</taxon>
        <taxon>Pseudomonadati</taxon>
        <taxon>Thermodesulfobacteriota</taxon>
        <taxon>Desulfobacteria</taxon>
        <taxon>Desulfobacterales</taxon>
        <taxon>Desulfococcaceae</taxon>
        <taxon>Desulfonema</taxon>
    </lineage>
</organism>
<dbReference type="PANTHER" id="PTHR34351:SF1">
    <property type="entry name" value="SLR1927 PROTEIN"/>
    <property type="match status" value="1"/>
</dbReference>
<accession>A0A975GH39</accession>
<evidence type="ECO:0000259" key="2">
    <source>
        <dbReference type="Pfam" id="PF01882"/>
    </source>
</evidence>
<keyword evidence="1" id="KW-1133">Transmembrane helix</keyword>
<protein>
    <submittedName>
        <fullName evidence="3">DUF58</fullName>
    </submittedName>
</protein>
<feature type="transmembrane region" description="Helical" evidence="1">
    <location>
        <begin position="20"/>
        <end position="41"/>
    </location>
</feature>
<dbReference type="AlphaFoldDB" id="A0A975GH39"/>
<dbReference type="EMBL" id="CP061799">
    <property type="protein sequence ID" value="QTA80879.1"/>
    <property type="molecule type" value="Genomic_DNA"/>
</dbReference>
<keyword evidence="4" id="KW-1185">Reference proteome</keyword>
<evidence type="ECO:0000256" key="1">
    <source>
        <dbReference type="SAM" id="Phobius"/>
    </source>
</evidence>
<gene>
    <name evidence="3" type="ORF">dnl_31930</name>
</gene>
<sequence length="444" mass="51022">MKYFFYLNFRFFFVLREWVFRRFTLGGLMVFFGAAVSAIMGIDTGRTLCYQIFSFLSCLLLVSICVSFFFRPCLSVKRFLPEMATAGSPLRYRAAIKNLSKKKYNDLFFIEIQADPVPDFQTFLRIPEPGEEKRNFFDRAVKYYRWEWLISMKTMAKITPHSIPPVMPGEEAVIHCEIFPQKRGVLHLSGFFIARPDFFGLFYAMKKISLPQSVVILPRRCNLPQPELEGKRQYQSGGVSLSSSVGDSEEFVSLRDYRPGDPLKRIHWKSWAKTGRPVVKEYQGEFYVRHALILDTFEIHEYSTRFEEAVSAAASFACNMETRESLLDLMFVGTQAYCFTTGRSLGHLDNTLKILASARPCYDKPFKSLGALVMEKASALSSCICILLSWDDERKTLVKNLKSMGVSVVVFLFLESNKDKFIDYGPMADTPDRFFMLVEQETPG</sequence>